<evidence type="ECO:0000313" key="2">
    <source>
        <dbReference type="EMBL" id="NMJ43220.1"/>
    </source>
</evidence>
<accession>A0A848EII9</accession>
<feature type="region of interest" description="Disordered" evidence="1">
    <location>
        <begin position="430"/>
        <end position="449"/>
    </location>
</feature>
<dbReference type="GO" id="GO:0016740">
    <property type="term" value="F:transferase activity"/>
    <property type="evidence" value="ECO:0007669"/>
    <property type="project" value="UniProtKB-KW"/>
</dbReference>
<dbReference type="PANTHER" id="PTHR12526">
    <property type="entry name" value="GLYCOSYLTRANSFERASE"/>
    <property type="match status" value="1"/>
</dbReference>
<dbReference type="SUPFAM" id="SSF53756">
    <property type="entry name" value="UDP-Glycosyltransferase/glycogen phosphorylase"/>
    <property type="match status" value="1"/>
</dbReference>
<dbReference type="AlphaFoldDB" id="A0A848EII9"/>
<dbReference type="RefSeq" id="WP_170055439.1">
    <property type="nucleotide sequence ID" value="NZ_JABBKX010000007.1"/>
</dbReference>
<keyword evidence="2" id="KW-0808">Transferase</keyword>
<dbReference type="Pfam" id="PF13692">
    <property type="entry name" value="Glyco_trans_1_4"/>
    <property type="match status" value="1"/>
</dbReference>
<dbReference type="PANTHER" id="PTHR12526:SF634">
    <property type="entry name" value="BLL3361 PROTEIN"/>
    <property type="match status" value="1"/>
</dbReference>
<dbReference type="Proteomes" id="UP000548582">
    <property type="component" value="Unassembled WGS sequence"/>
</dbReference>
<keyword evidence="3" id="KW-1185">Reference proteome</keyword>
<reference evidence="2 3" key="1">
    <citation type="submission" date="2020-03" db="EMBL/GenBank/DDBJ databases">
        <authorList>
            <person name="Sun Q."/>
        </authorList>
    </citation>
    <scope>NUCLEOTIDE SEQUENCE [LARGE SCALE GENOMIC DNA]</scope>
    <source>
        <strain evidence="2 3">JC162</strain>
    </source>
</reference>
<comment type="caution">
    <text evidence="2">The sequence shown here is derived from an EMBL/GenBank/DDBJ whole genome shotgun (WGS) entry which is preliminary data.</text>
</comment>
<organism evidence="2 3">
    <name type="scientific">Neoroseomonas marina</name>
    <dbReference type="NCBI Taxonomy" id="1232220"/>
    <lineage>
        <taxon>Bacteria</taxon>
        <taxon>Pseudomonadati</taxon>
        <taxon>Pseudomonadota</taxon>
        <taxon>Alphaproteobacteria</taxon>
        <taxon>Acetobacterales</taxon>
        <taxon>Acetobacteraceae</taxon>
        <taxon>Neoroseomonas</taxon>
    </lineage>
</organism>
<name>A0A848EII9_9PROT</name>
<dbReference type="EMBL" id="JABBKX010000007">
    <property type="protein sequence ID" value="NMJ43220.1"/>
    <property type="molecule type" value="Genomic_DNA"/>
</dbReference>
<protein>
    <submittedName>
        <fullName evidence="2">Glycosyltransferase family 4 protein</fullName>
    </submittedName>
</protein>
<sequence length="546" mass="58948">MRRVAALHYHPDGYGTAGKPIIGRRVAGEEFLRALVRHGGLQALRALVQDRAQAEAFRAHVAAIDPALDTSAHTYEDPAGFDDAGTIFVPGAAMSTYAWWRRRHRQDAFSLCGVTHTTATDRAMDAIGDLLVAPLQPWDALVCTSRAARGMVQRVLDEQGAYLRDRFGTGRIEGPLLAEIPLGVDTASFAPLPEARRRWRERLGMGVGDVAAIVVGRLSLVTKFTPAPMYLALERAAQGAARRMHLILAGYFEPEQARGVFLDGAAALCPSVTVHHVDATEPMARREIWSAADFFTLPVDNVQETFGLAPVEAMAAGLPVVVTDWDGFRDTVEDGVHGFRIPTVMGGPGADIARRYAAGMDAYSHYVLGASLGVAMDIPRAAEAYRTLVDDAERRRAMGAAAAAHARARYDWAVVIRRYLDLFDELAERRRGGGERAPPQPGREPVPLRPDPLRIFADYPTEAIAGEMRLALAPGAGIEALRARAQVPGVVGRGSLLPTERQFAAMLARLAVGPATAGELAALAPAGRGARGLVWLLKYDLVRRSD</sequence>
<evidence type="ECO:0000256" key="1">
    <source>
        <dbReference type="SAM" id="MobiDB-lite"/>
    </source>
</evidence>
<proteinExistence type="predicted"/>
<gene>
    <name evidence="2" type="ORF">GWK16_18375</name>
</gene>
<dbReference type="Gene3D" id="3.40.50.2000">
    <property type="entry name" value="Glycogen Phosphorylase B"/>
    <property type="match status" value="1"/>
</dbReference>
<evidence type="ECO:0000313" key="3">
    <source>
        <dbReference type="Proteomes" id="UP000548582"/>
    </source>
</evidence>
<feature type="compositionally biased region" description="Pro residues" evidence="1">
    <location>
        <begin position="438"/>
        <end position="449"/>
    </location>
</feature>